<dbReference type="InterPro" id="IPR003837">
    <property type="entry name" value="GatC"/>
</dbReference>
<comment type="similarity">
    <text evidence="1">Belongs to the GatC family.</text>
</comment>
<dbReference type="HAMAP" id="MF_00122">
    <property type="entry name" value="GatC"/>
    <property type="match status" value="1"/>
</dbReference>
<gene>
    <name evidence="1" type="primary">gatC</name>
    <name evidence="2" type="ORF">COT98_03590</name>
</gene>
<comment type="catalytic activity">
    <reaction evidence="1">
        <text>L-aspartyl-tRNA(Asn) + L-glutamine + ATP + H2O = L-asparaginyl-tRNA(Asn) + L-glutamate + ADP + phosphate + 2 H(+)</text>
        <dbReference type="Rhea" id="RHEA:14513"/>
        <dbReference type="Rhea" id="RHEA-COMP:9674"/>
        <dbReference type="Rhea" id="RHEA-COMP:9677"/>
        <dbReference type="ChEBI" id="CHEBI:15377"/>
        <dbReference type="ChEBI" id="CHEBI:15378"/>
        <dbReference type="ChEBI" id="CHEBI:29985"/>
        <dbReference type="ChEBI" id="CHEBI:30616"/>
        <dbReference type="ChEBI" id="CHEBI:43474"/>
        <dbReference type="ChEBI" id="CHEBI:58359"/>
        <dbReference type="ChEBI" id="CHEBI:78515"/>
        <dbReference type="ChEBI" id="CHEBI:78516"/>
        <dbReference type="ChEBI" id="CHEBI:456216"/>
    </reaction>
</comment>
<dbReference type="GO" id="GO:0050566">
    <property type="term" value="F:asparaginyl-tRNA synthase (glutamine-hydrolyzing) activity"/>
    <property type="evidence" value="ECO:0007669"/>
    <property type="project" value="RHEA"/>
</dbReference>
<dbReference type="InterPro" id="IPR036113">
    <property type="entry name" value="Asp/Glu-ADT_sf_sub_c"/>
</dbReference>
<dbReference type="AlphaFoldDB" id="A0A2M6WNT7"/>
<comment type="function">
    <text evidence="1">Allows the formation of correctly charged Asn-tRNA(Asn) or Gln-tRNA(Gln) through the transamidation of misacylated Asp-tRNA(Asn) or Glu-tRNA(Gln) in organisms which lack either or both of asparaginyl-tRNA or glutaminyl-tRNA synthetases. The reaction takes place in the presence of glutamine and ATP through an activated phospho-Asp-tRNA(Asn) or phospho-Glu-tRNA(Gln).</text>
</comment>
<keyword evidence="1" id="KW-0648">Protein biosynthesis</keyword>
<evidence type="ECO:0000313" key="2">
    <source>
        <dbReference type="EMBL" id="PIT94457.1"/>
    </source>
</evidence>
<organism evidence="2 3">
    <name type="scientific">Candidatus Falkowbacteria bacterium CG10_big_fil_rev_8_21_14_0_10_39_9</name>
    <dbReference type="NCBI Taxonomy" id="1974566"/>
    <lineage>
        <taxon>Bacteria</taxon>
        <taxon>Candidatus Falkowiibacteriota</taxon>
    </lineage>
</organism>
<dbReference type="EC" id="6.3.5.-" evidence="1"/>
<comment type="subunit">
    <text evidence="1">Heterotrimer of A, B and C subunits.</text>
</comment>
<keyword evidence="1" id="KW-0067">ATP-binding</keyword>
<evidence type="ECO:0000313" key="3">
    <source>
        <dbReference type="Proteomes" id="UP000228900"/>
    </source>
</evidence>
<dbReference type="NCBIfam" id="TIGR00135">
    <property type="entry name" value="gatC"/>
    <property type="match status" value="1"/>
</dbReference>
<keyword evidence="1" id="KW-0436">Ligase</keyword>
<protein>
    <recommendedName>
        <fullName evidence="1">Aspartyl/glutamyl-tRNA(Asn/Gln) amidotransferase subunit C</fullName>
        <shortName evidence="1">Asp/Glu-ADT subunit C</shortName>
        <ecNumber evidence="1">6.3.5.-</ecNumber>
    </recommendedName>
</protein>
<dbReference type="Pfam" id="PF02686">
    <property type="entry name" value="GatC"/>
    <property type="match status" value="1"/>
</dbReference>
<evidence type="ECO:0000256" key="1">
    <source>
        <dbReference type="HAMAP-Rule" id="MF_00122"/>
    </source>
</evidence>
<proteinExistence type="inferred from homology"/>
<dbReference type="Proteomes" id="UP000228900">
    <property type="component" value="Unassembled WGS sequence"/>
</dbReference>
<dbReference type="GO" id="GO:0050567">
    <property type="term" value="F:glutaminyl-tRNA synthase (glutamine-hydrolyzing) activity"/>
    <property type="evidence" value="ECO:0007669"/>
    <property type="project" value="UniProtKB-UniRule"/>
</dbReference>
<comment type="caution">
    <text evidence="2">The sequence shown here is derived from an EMBL/GenBank/DDBJ whole genome shotgun (WGS) entry which is preliminary data.</text>
</comment>
<dbReference type="Gene3D" id="1.10.20.60">
    <property type="entry name" value="Glu-tRNAGln amidotransferase C subunit, N-terminal domain"/>
    <property type="match status" value="1"/>
</dbReference>
<sequence>MSLDIAEIKHVAALSKLGLSASELKHYGKQLSAVLSYIDQLTTVDTSGVDAKNRLGKNYNVWRADEAVAWEDDGRQIALEQAMEMKDEQIKVPRVLE</sequence>
<keyword evidence="2" id="KW-0808">Transferase</keyword>
<dbReference type="SUPFAM" id="SSF141000">
    <property type="entry name" value="Glu-tRNAGln amidotransferase C subunit"/>
    <property type="match status" value="1"/>
</dbReference>
<reference evidence="3" key="1">
    <citation type="submission" date="2017-09" db="EMBL/GenBank/DDBJ databases">
        <title>Depth-based differentiation of microbial function through sediment-hosted aquifers and enrichment of novel symbionts in the deep terrestrial subsurface.</title>
        <authorList>
            <person name="Probst A.J."/>
            <person name="Ladd B."/>
            <person name="Jarett J.K."/>
            <person name="Geller-Mcgrath D.E."/>
            <person name="Sieber C.M.K."/>
            <person name="Emerson J.B."/>
            <person name="Anantharaman K."/>
            <person name="Thomas B.C."/>
            <person name="Malmstrom R."/>
            <person name="Stieglmeier M."/>
            <person name="Klingl A."/>
            <person name="Woyke T."/>
            <person name="Ryan C.M."/>
            <person name="Banfield J.F."/>
        </authorList>
    </citation>
    <scope>NUCLEOTIDE SEQUENCE [LARGE SCALE GENOMIC DNA]</scope>
</reference>
<dbReference type="GO" id="GO:0005524">
    <property type="term" value="F:ATP binding"/>
    <property type="evidence" value="ECO:0007669"/>
    <property type="project" value="UniProtKB-KW"/>
</dbReference>
<comment type="catalytic activity">
    <reaction evidence="1">
        <text>L-glutamyl-tRNA(Gln) + L-glutamine + ATP + H2O = L-glutaminyl-tRNA(Gln) + L-glutamate + ADP + phosphate + H(+)</text>
        <dbReference type="Rhea" id="RHEA:17521"/>
        <dbReference type="Rhea" id="RHEA-COMP:9681"/>
        <dbReference type="Rhea" id="RHEA-COMP:9684"/>
        <dbReference type="ChEBI" id="CHEBI:15377"/>
        <dbReference type="ChEBI" id="CHEBI:15378"/>
        <dbReference type="ChEBI" id="CHEBI:29985"/>
        <dbReference type="ChEBI" id="CHEBI:30616"/>
        <dbReference type="ChEBI" id="CHEBI:43474"/>
        <dbReference type="ChEBI" id="CHEBI:58359"/>
        <dbReference type="ChEBI" id="CHEBI:78520"/>
        <dbReference type="ChEBI" id="CHEBI:78521"/>
        <dbReference type="ChEBI" id="CHEBI:456216"/>
    </reaction>
</comment>
<keyword evidence="1" id="KW-0547">Nucleotide-binding</keyword>
<name>A0A2M6WNT7_9BACT</name>
<dbReference type="EMBL" id="PFAQ01000051">
    <property type="protein sequence ID" value="PIT94457.1"/>
    <property type="molecule type" value="Genomic_DNA"/>
</dbReference>
<dbReference type="GO" id="GO:0016740">
    <property type="term" value="F:transferase activity"/>
    <property type="evidence" value="ECO:0007669"/>
    <property type="project" value="UniProtKB-KW"/>
</dbReference>
<dbReference type="GO" id="GO:0006450">
    <property type="term" value="P:regulation of translational fidelity"/>
    <property type="evidence" value="ECO:0007669"/>
    <property type="project" value="InterPro"/>
</dbReference>
<dbReference type="GO" id="GO:0006412">
    <property type="term" value="P:translation"/>
    <property type="evidence" value="ECO:0007669"/>
    <property type="project" value="UniProtKB-UniRule"/>
</dbReference>
<accession>A0A2M6WNT7</accession>